<comment type="caution">
    <text evidence="1">The sequence shown here is derived from an EMBL/GenBank/DDBJ whole genome shotgun (WGS) entry which is preliminary data.</text>
</comment>
<protein>
    <submittedName>
        <fullName evidence="1">Uncharacterized protein</fullName>
    </submittedName>
</protein>
<dbReference type="Proteomes" id="UP001594351">
    <property type="component" value="Unassembled WGS sequence"/>
</dbReference>
<accession>A0ABV6Z4J3</accession>
<gene>
    <name evidence="1" type="ORF">ACFL27_24460</name>
</gene>
<name>A0ABV6Z4J3_UNCC1</name>
<sequence>MKVTGDEKGVRFLKKMYMDDQKDTMGYITHAKKKGLAYFRAQHGEAYILYEIRCTDGKTYNVSKFQEGSLRPEEVQAL</sequence>
<evidence type="ECO:0000313" key="2">
    <source>
        <dbReference type="Proteomes" id="UP001594351"/>
    </source>
</evidence>
<proteinExistence type="predicted"/>
<dbReference type="EMBL" id="JBHPBY010000482">
    <property type="protein sequence ID" value="MFC1853362.1"/>
    <property type="molecule type" value="Genomic_DNA"/>
</dbReference>
<keyword evidence="2" id="KW-1185">Reference proteome</keyword>
<organism evidence="1 2">
    <name type="scientific">candidate division CSSED10-310 bacterium</name>
    <dbReference type="NCBI Taxonomy" id="2855610"/>
    <lineage>
        <taxon>Bacteria</taxon>
        <taxon>Bacteria division CSSED10-310</taxon>
    </lineage>
</organism>
<reference evidence="1 2" key="1">
    <citation type="submission" date="2024-09" db="EMBL/GenBank/DDBJ databases">
        <title>Laminarin stimulates single cell rates of sulfate reduction while oxygen inhibits transcriptomic activity in coastal marine sediment.</title>
        <authorList>
            <person name="Lindsay M."/>
            <person name="Orcutt B."/>
            <person name="Emerson D."/>
            <person name="Stepanauskas R."/>
            <person name="D'Angelo T."/>
        </authorList>
    </citation>
    <scope>NUCLEOTIDE SEQUENCE [LARGE SCALE GENOMIC DNA]</scope>
    <source>
        <strain evidence="1">SAG AM-311-K15</strain>
    </source>
</reference>
<evidence type="ECO:0000313" key="1">
    <source>
        <dbReference type="EMBL" id="MFC1853362.1"/>
    </source>
</evidence>